<evidence type="ECO:0000256" key="1">
    <source>
        <dbReference type="SAM" id="Phobius"/>
    </source>
</evidence>
<proteinExistence type="predicted"/>
<dbReference type="OrthoDB" id="10551906at2759"/>
<evidence type="ECO:0000313" key="2">
    <source>
        <dbReference type="EMBL" id="KRY19850.1"/>
    </source>
</evidence>
<feature type="transmembrane region" description="Helical" evidence="1">
    <location>
        <begin position="42"/>
        <end position="63"/>
    </location>
</feature>
<reference evidence="2 3" key="1">
    <citation type="submission" date="2015-01" db="EMBL/GenBank/DDBJ databases">
        <title>Evolution of Trichinella species and genotypes.</title>
        <authorList>
            <person name="Korhonen P.K."/>
            <person name="Edoardo P."/>
            <person name="Giuseppe L.R."/>
            <person name="Gasser R.B."/>
        </authorList>
    </citation>
    <scope>NUCLEOTIDE SEQUENCE [LARGE SCALE GENOMIC DNA]</scope>
    <source>
        <strain evidence="2">ISS2496</strain>
    </source>
</reference>
<gene>
    <name evidence="2" type="ORF">T12_4768</name>
</gene>
<name>A0A0V1A5Z2_9BILA</name>
<protein>
    <submittedName>
        <fullName evidence="2">Uncharacterized protein</fullName>
    </submittedName>
</protein>
<evidence type="ECO:0000313" key="3">
    <source>
        <dbReference type="Proteomes" id="UP000054783"/>
    </source>
</evidence>
<keyword evidence="1" id="KW-1133">Transmembrane helix</keyword>
<organism evidence="2 3">
    <name type="scientific">Trichinella patagoniensis</name>
    <dbReference type="NCBI Taxonomy" id="990121"/>
    <lineage>
        <taxon>Eukaryota</taxon>
        <taxon>Metazoa</taxon>
        <taxon>Ecdysozoa</taxon>
        <taxon>Nematoda</taxon>
        <taxon>Enoplea</taxon>
        <taxon>Dorylaimia</taxon>
        <taxon>Trichinellida</taxon>
        <taxon>Trichinellidae</taxon>
        <taxon>Trichinella</taxon>
    </lineage>
</organism>
<sequence>MYTVTMVRMWEQTNKHIEIYLSFTVDLLRLWNLLHERVVVCYLHNSVSVLLFEGSLFLFFYYITTALWKHAAACSVGKSGYAEVISMIASTYRGRIACAVMNLSRETKTNST</sequence>
<dbReference type="EMBL" id="JYDQ01000031">
    <property type="protein sequence ID" value="KRY19850.1"/>
    <property type="molecule type" value="Genomic_DNA"/>
</dbReference>
<dbReference type="Proteomes" id="UP000054783">
    <property type="component" value="Unassembled WGS sequence"/>
</dbReference>
<dbReference type="AlphaFoldDB" id="A0A0V1A5Z2"/>
<comment type="caution">
    <text evidence="2">The sequence shown here is derived from an EMBL/GenBank/DDBJ whole genome shotgun (WGS) entry which is preliminary data.</text>
</comment>
<keyword evidence="3" id="KW-1185">Reference proteome</keyword>
<accession>A0A0V1A5Z2</accession>
<keyword evidence="1" id="KW-0812">Transmembrane</keyword>
<keyword evidence="1" id="KW-0472">Membrane</keyword>